<keyword evidence="4" id="KW-1185">Reference proteome</keyword>
<gene>
    <name evidence="3" type="ORF">GCM10011322_15130</name>
</gene>
<dbReference type="PRINTS" id="PR00081">
    <property type="entry name" value="GDHRDH"/>
</dbReference>
<dbReference type="SUPFAM" id="SSF51735">
    <property type="entry name" value="NAD(P)-binding Rossmann-fold domains"/>
    <property type="match status" value="1"/>
</dbReference>
<accession>A0A917Q5Y0</accession>
<dbReference type="AlphaFoldDB" id="A0A917Q5Y0"/>
<dbReference type="CDD" id="cd05345">
    <property type="entry name" value="BKR_3_SDR_c"/>
    <property type="match status" value="1"/>
</dbReference>
<dbReference type="Pfam" id="PF13561">
    <property type="entry name" value="adh_short_C2"/>
    <property type="match status" value="1"/>
</dbReference>
<dbReference type="PANTHER" id="PTHR43639">
    <property type="entry name" value="OXIDOREDUCTASE, SHORT-CHAIN DEHYDROGENASE/REDUCTASE FAMILY (AFU_ORTHOLOGUE AFUA_5G02870)"/>
    <property type="match status" value="1"/>
</dbReference>
<name>A0A917Q5Y0_9HYPH</name>
<protein>
    <submittedName>
        <fullName evidence="3">Alcohol dehydrogenase</fullName>
    </submittedName>
</protein>
<dbReference type="PANTHER" id="PTHR43639:SF1">
    <property type="entry name" value="SHORT-CHAIN DEHYDROGENASE_REDUCTASE FAMILY PROTEIN"/>
    <property type="match status" value="1"/>
</dbReference>
<keyword evidence="2" id="KW-0560">Oxidoreductase</keyword>
<evidence type="ECO:0000313" key="4">
    <source>
        <dbReference type="Proteomes" id="UP000600449"/>
    </source>
</evidence>
<dbReference type="InterPro" id="IPR036291">
    <property type="entry name" value="NAD(P)-bd_dom_sf"/>
</dbReference>
<comment type="similarity">
    <text evidence="1">Belongs to the short-chain dehydrogenases/reductases (SDR) family.</text>
</comment>
<dbReference type="Proteomes" id="UP000600449">
    <property type="component" value="Unassembled WGS sequence"/>
</dbReference>
<dbReference type="GO" id="GO:0016491">
    <property type="term" value="F:oxidoreductase activity"/>
    <property type="evidence" value="ECO:0007669"/>
    <property type="project" value="UniProtKB-KW"/>
</dbReference>
<dbReference type="InterPro" id="IPR020904">
    <property type="entry name" value="Sc_DH/Rdtase_CS"/>
</dbReference>
<dbReference type="Gene3D" id="3.40.50.720">
    <property type="entry name" value="NAD(P)-binding Rossmann-like Domain"/>
    <property type="match status" value="1"/>
</dbReference>
<evidence type="ECO:0000256" key="1">
    <source>
        <dbReference type="ARBA" id="ARBA00006484"/>
    </source>
</evidence>
<dbReference type="EMBL" id="BMMF01000004">
    <property type="protein sequence ID" value="GGK29683.1"/>
    <property type="molecule type" value="Genomic_DNA"/>
</dbReference>
<dbReference type="InterPro" id="IPR002347">
    <property type="entry name" value="SDR_fam"/>
</dbReference>
<comment type="caution">
    <text evidence="3">The sequence shown here is derived from an EMBL/GenBank/DDBJ whole genome shotgun (WGS) entry which is preliminary data.</text>
</comment>
<dbReference type="PRINTS" id="PR00080">
    <property type="entry name" value="SDRFAMILY"/>
</dbReference>
<proteinExistence type="inferred from homology"/>
<reference evidence="3 4" key="1">
    <citation type="journal article" date="2014" name="Int. J. Syst. Evol. Microbiol.">
        <title>Complete genome sequence of Corynebacterium casei LMG S-19264T (=DSM 44701T), isolated from a smear-ripened cheese.</title>
        <authorList>
            <consortium name="US DOE Joint Genome Institute (JGI-PGF)"/>
            <person name="Walter F."/>
            <person name="Albersmeier A."/>
            <person name="Kalinowski J."/>
            <person name="Ruckert C."/>
        </authorList>
    </citation>
    <scope>NUCLEOTIDE SEQUENCE [LARGE SCALE GENOMIC DNA]</scope>
    <source>
        <strain evidence="3 4">CGMCC 1.9161</strain>
    </source>
</reference>
<evidence type="ECO:0000256" key="2">
    <source>
        <dbReference type="ARBA" id="ARBA00023002"/>
    </source>
</evidence>
<dbReference type="NCBIfam" id="NF005559">
    <property type="entry name" value="PRK07231.1"/>
    <property type="match status" value="1"/>
</dbReference>
<dbReference type="PROSITE" id="PS00061">
    <property type="entry name" value="ADH_SHORT"/>
    <property type="match status" value="1"/>
</dbReference>
<evidence type="ECO:0000313" key="3">
    <source>
        <dbReference type="EMBL" id="GGK29683.1"/>
    </source>
</evidence>
<sequence>MRLSGKVAIVTGAGSGFGEGIAKTFAREGAKVIVGDIAEEGGRRVAAEIGEAARFVKADVTKAADVQAMVDEAKSAFGRLDILVNNAGFAHRNRPMLEVDEETFDRIYDVNVKAIFRGAHAAIPVFREQGAGGVILNIASTAGVRPRPGLVWYNGSKGAAITLTRAMAVELAPEKIRVVAINPVAGETGMLATFLGEDTEERRAQFRATIPMGRLSQPTDIANAALFLCSDEAEFLTGVCMEVDGGRCI</sequence>
<dbReference type="FunFam" id="3.40.50.720:FF:000084">
    <property type="entry name" value="Short-chain dehydrogenase reductase"/>
    <property type="match status" value="1"/>
</dbReference>
<dbReference type="RefSeq" id="WP_188911298.1">
    <property type="nucleotide sequence ID" value="NZ_BMMF01000004.1"/>
</dbReference>
<organism evidence="3 4">
    <name type="scientific">Salinarimonas ramus</name>
    <dbReference type="NCBI Taxonomy" id="690164"/>
    <lineage>
        <taxon>Bacteria</taxon>
        <taxon>Pseudomonadati</taxon>
        <taxon>Pseudomonadota</taxon>
        <taxon>Alphaproteobacteria</taxon>
        <taxon>Hyphomicrobiales</taxon>
        <taxon>Salinarimonadaceae</taxon>
        <taxon>Salinarimonas</taxon>
    </lineage>
</organism>